<evidence type="ECO:0000256" key="1">
    <source>
        <dbReference type="SAM" id="MobiDB-lite"/>
    </source>
</evidence>
<protein>
    <recommendedName>
        <fullName evidence="2">DUF7903 domain-containing protein</fullName>
    </recommendedName>
</protein>
<feature type="compositionally biased region" description="Low complexity" evidence="1">
    <location>
        <begin position="43"/>
        <end position="55"/>
    </location>
</feature>
<proteinExistence type="predicted"/>
<sequence>MSYIPPHLRDNKPKPTPAISEQTTEMPYIPPHFRLSDQGKPATSSTPLSPPSSSTQHPQFSFRSSSDIIYKFIVLLHMSCQHVKFATFDRETFAHLQCLQLYTLTPDLDNPGQLNSTEVIGHIPRNPVNVWKEDLKEVLDKFGRFACAECRNRIVPTFFLQFGRNLFHNHRFQKSQQSCRVPWVSSYTPENLERNFETRRLSKTFDPNLSMEEFVFLRKFAHKNALHTHWGEQIRVQVEDVMKPGSDLWCICSISEHNEQSVNPGMRDDILEIKGSAKSVLELKEVMLLPVRHMIGDVACVGKIADIRLAFLTHEYPELTEMELSDLKSLLNKASIDSRGVHWPSDSDRDSSSGRFKVVGKTHSIFSVVIGGGMKWHLIDFKSAYQVYVEPIICEEFCEGKEDWNTEQAILSMEELLLRVWADCIA</sequence>
<evidence type="ECO:0000313" key="4">
    <source>
        <dbReference type="Proteomes" id="UP000886520"/>
    </source>
</evidence>
<dbReference type="Pfam" id="PF25475">
    <property type="entry name" value="DUF7903"/>
    <property type="match status" value="1"/>
</dbReference>
<gene>
    <name evidence="3" type="ORF">GOP47_0022707</name>
</gene>
<organism evidence="3 4">
    <name type="scientific">Adiantum capillus-veneris</name>
    <name type="common">Maidenhair fern</name>
    <dbReference type="NCBI Taxonomy" id="13818"/>
    <lineage>
        <taxon>Eukaryota</taxon>
        <taxon>Viridiplantae</taxon>
        <taxon>Streptophyta</taxon>
        <taxon>Embryophyta</taxon>
        <taxon>Tracheophyta</taxon>
        <taxon>Polypodiopsida</taxon>
        <taxon>Polypodiidae</taxon>
        <taxon>Polypodiales</taxon>
        <taxon>Pteridineae</taxon>
        <taxon>Pteridaceae</taxon>
        <taxon>Vittarioideae</taxon>
        <taxon>Adiantum</taxon>
    </lineage>
</organism>
<accession>A0A9D4Z4J0</accession>
<dbReference type="InterPro" id="IPR057225">
    <property type="entry name" value="DUF7903"/>
</dbReference>
<dbReference type="OrthoDB" id="2014147at2759"/>
<dbReference type="EMBL" id="JABFUD020000022">
    <property type="protein sequence ID" value="KAI5062168.1"/>
    <property type="molecule type" value="Genomic_DNA"/>
</dbReference>
<dbReference type="Proteomes" id="UP000886520">
    <property type="component" value="Chromosome 22"/>
</dbReference>
<dbReference type="PANTHER" id="PTHR35481:SF1">
    <property type="entry name" value="DNA-DIRECTED RNA POLYMERASE SUBUNIT ALPHA"/>
    <property type="match status" value="1"/>
</dbReference>
<dbReference type="PANTHER" id="PTHR35481">
    <property type="entry name" value="DNA-DIRECTED RNA POLYMERASE SUBUNIT ALPHA"/>
    <property type="match status" value="1"/>
</dbReference>
<evidence type="ECO:0000313" key="3">
    <source>
        <dbReference type="EMBL" id="KAI5062168.1"/>
    </source>
</evidence>
<dbReference type="AlphaFoldDB" id="A0A9D4Z4J0"/>
<name>A0A9D4Z4J0_ADICA</name>
<reference evidence="3" key="1">
    <citation type="submission" date="2021-01" db="EMBL/GenBank/DDBJ databases">
        <title>Adiantum capillus-veneris genome.</title>
        <authorList>
            <person name="Fang Y."/>
            <person name="Liao Q."/>
        </authorList>
    </citation>
    <scope>NUCLEOTIDE SEQUENCE</scope>
    <source>
        <strain evidence="3">H3</strain>
        <tissue evidence="3">Leaf</tissue>
    </source>
</reference>
<evidence type="ECO:0000259" key="2">
    <source>
        <dbReference type="Pfam" id="PF25475"/>
    </source>
</evidence>
<feature type="domain" description="DUF7903" evidence="2">
    <location>
        <begin position="280"/>
        <end position="367"/>
    </location>
</feature>
<comment type="caution">
    <text evidence="3">The sequence shown here is derived from an EMBL/GenBank/DDBJ whole genome shotgun (WGS) entry which is preliminary data.</text>
</comment>
<keyword evidence="4" id="KW-1185">Reference proteome</keyword>
<feature type="region of interest" description="Disordered" evidence="1">
    <location>
        <begin position="1"/>
        <end position="60"/>
    </location>
</feature>